<gene>
    <name evidence="2" type="ORF">OG350_06270</name>
</gene>
<feature type="compositionally biased region" description="Basic and acidic residues" evidence="1">
    <location>
        <begin position="126"/>
        <end position="138"/>
    </location>
</feature>
<keyword evidence="3" id="KW-1185">Reference proteome</keyword>
<dbReference type="Gene3D" id="1.10.490.110">
    <property type="entry name" value="Uncharacterized conserved protein DUF2267"/>
    <property type="match status" value="1"/>
</dbReference>
<dbReference type="Proteomes" id="UP001622557">
    <property type="component" value="Chromosome"/>
</dbReference>
<feature type="region of interest" description="Disordered" evidence="1">
    <location>
        <begin position="124"/>
        <end position="156"/>
    </location>
</feature>
<accession>A0ABZ1KH24</accession>
<dbReference type="InterPro" id="IPR018727">
    <property type="entry name" value="DUF2267"/>
</dbReference>
<dbReference type="GeneID" id="97280011"/>
<proteinExistence type="predicted"/>
<evidence type="ECO:0000256" key="1">
    <source>
        <dbReference type="SAM" id="MobiDB-lite"/>
    </source>
</evidence>
<name>A0ABZ1KH24_STRAH</name>
<sequence length="156" mass="16880">MISHQHLVEEVASRTHLDDTEAADAAVHLVLAALSSRLDPPRREHLRKAVPAHERPALRYGADAADDAAASLDDLLADVARPAGATPEQALFLAQTVVCRITAEDTDLAEDLLRALPDEFGTLFEEPDRIPGRTDHATDTPPTAHGRHHGGARRDE</sequence>
<dbReference type="Pfam" id="PF10025">
    <property type="entry name" value="DUF2267"/>
    <property type="match status" value="1"/>
</dbReference>
<evidence type="ECO:0000313" key="3">
    <source>
        <dbReference type="Proteomes" id="UP001622557"/>
    </source>
</evidence>
<dbReference type="InterPro" id="IPR038282">
    <property type="entry name" value="DUF2267_sf"/>
</dbReference>
<reference evidence="2 3" key="1">
    <citation type="submission" date="2022-10" db="EMBL/GenBank/DDBJ databases">
        <title>The complete genomes of actinobacterial strains from the NBC collection.</title>
        <authorList>
            <person name="Joergensen T.S."/>
            <person name="Alvarez Arevalo M."/>
            <person name="Sterndorff E.B."/>
            <person name="Faurdal D."/>
            <person name="Vuksanovic O."/>
            <person name="Mourched A.-S."/>
            <person name="Charusanti P."/>
            <person name="Shaw S."/>
            <person name="Blin K."/>
            <person name="Weber T."/>
        </authorList>
    </citation>
    <scope>NUCLEOTIDE SEQUENCE [LARGE SCALE GENOMIC DNA]</scope>
    <source>
        <strain evidence="2 3">NBC_00156</strain>
    </source>
</reference>
<organism evidence="2 3">
    <name type="scientific">Streptomyces achromogenes</name>
    <dbReference type="NCBI Taxonomy" id="67255"/>
    <lineage>
        <taxon>Bacteria</taxon>
        <taxon>Bacillati</taxon>
        <taxon>Actinomycetota</taxon>
        <taxon>Actinomycetes</taxon>
        <taxon>Kitasatosporales</taxon>
        <taxon>Streptomycetaceae</taxon>
        <taxon>Streptomyces</taxon>
    </lineage>
</organism>
<protein>
    <submittedName>
        <fullName evidence="2">DUF2267 domain-containing protein</fullName>
    </submittedName>
</protein>
<feature type="compositionally biased region" description="Basic residues" evidence="1">
    <location>
        <begin position="145"/>
        <end position="156"/>
    </location>
</feature>
<evidence type="ECO:0000313" key="2">
    <source>
        <dbReference type="EMBL" id="WTQ79936.1"/>
    </source>
</evidence>
<dbReference type="RefSeq" id="WP_405445916.1">
    <property type="nucleotide sequence ID" value="NZ_CP108164.1"/>
</dbReference>
<dbReference type="EMBL" id="CP108164">
    <property type="protein sequence ID" value="WTQ79936.1"/>
    <property type="molecule type" value="Genomic_DNA"/>
</dbReference>